<comment type="caution">
    <text evidence="2">The sequence shown here is derived from an EMBL/GenBank/DDBJ whole genome shotgun (WGS) entry which is preliminary data.</text>
</comment>
<accession>A0A0W0D7D3</accession>
<evidence type="ECO:0000313" key="3">
    <source>
        <dbReference type="Proteomes" id="UP000054886"/>
    </source>
</evidence>
<dbReference type="VEuPathDB" id="FungiDB:CAGL0G00550g"/>
<gene>
    <name evidence="2" type="ORF">AO440_001509</name>
</gene>
<dbReference type="PANTHER" id="PTHR28031">
    <property type="entry name" value="PROLINE-RICH PROTEIN HUA1"/>
    <property type="match status" value="1"/>
</dbReference>
<dbReference type="PhylomeDB" id="A0A0W0D7D3"/>
<organism evidence="2 3">
    <name type="scientific">Candida glabrata</name>
    <name type="common">Yeast</name>
    <name type="synonym">Torulopsis glabrata</name>
    <dbReference type="NCBI Taxonomy" id="5478"/>
    <lineage>
        <taxon>Eukaryota</taxon>
        <taxon>Fungi</taxon>
        <taxon>Dikarya</taxon>
        <taxon>Ascomycota</taxon>
        <taxon>Saccharomycotina</taxon>
        <taxon>Saccharomycetes</taxon>
        <taxon>Saccharomycetales</taxon>
        <taxon>Saccharomycetaceae</taxon>
        <taxon>Nakaseomyces</taxon>
    </lineage>
</organism>
<dbReference type="Gene3D" id="6.20.20.10">
    <property type="match status" value="1"/>
</dbReference>
<dbReference type="VEuPathDB" id="FungiDB:GWK60_G00451"/>
<protein>
    <submittedName>
        <fullName evidence="2">Proline-rich protein HUA1</fullName>
    </submittedName>
</protein>
<evidence type="ECO:0000313" key="2">
    <source>
        <dbReference type="EMBL" id="KTB08440.1"/>
    </source>
</evidence>
<dbReference type="PANTHER" id="PTHR28031:SF1">
    <property type="entry name" value="PROLINE-RICH PROTEIN HUA1"/>
    <property type="match status" value="1"/>
</dbReference>
<sequence>MSGPGEDGLPSYEDVLKEEERLQQNQRPQHGQDLPPSYSRPPQRPPSDTKQRPTEPPRPSSKPSKLPSRPGVKPANTKPAKPAKPASKPTPSVQPKPSNIPWVYPKGYYCEKCRNTGYKIKNGKSCKRCWRQFATRNSATPMGGPTVVTTPNTYYSGLPFGDYLHPFSQPTYQYGAPPMQIGGQAPIYVRPGDPRLGGVVCGECRGTGRVRFFLDEDLCPLCNGVGRIVR</sequence>
<dbReference type="InterPro" id="IPR038910">
    <property type="entry name" value="Hua1-like"/>
</dbReference>
<evidence type="ECO:0000256" key="1">
    <source>
        <dbReference type="SAM" id="MobiDB-lite"/>
    </source>
</evidence>
<feature type="compositionally biased region" description="Low complexity" evidence="1">
    <location>
        <begin position="61"/>
        <end position="91"/>
    </location>
</feature>
<dbReference type="EMBL" id="LLZZ01000105">
    <property type="protein sequence ID" value="KTB08440.1"/>
    <property type="molecule type" value="Genomic_DNA"/>
</dbReference>
<name>A0A0W0D7D3_CANGB</name>
<dbReference type="AlphaFoldDB" id="A0A0W0D7D3"/>
<dbReference type="VEuPathDB" id="FungiDB:GVI51_G00451"/>
<reference evidence="2 3" key="1">
    <citation type="submission" date="2015-10" db="EMBL/GenBank/DDBJ databases">
        <title>Draft genomes sequences of Candida glabrata isolates 1A, 1B, 2A, 2B, 3A and 3B.</title>
        <authorList>
            <person name="Haavelsrud O.E."/>
            <person name="Gaustad P."/>
        </authorList>
    </citation>
    <scope>NUCLEOTIDE SEQUENCE [LARGE SCALE GENOMIC DNA]</scope>
    <source>
        <strain evidence="2">910700640</strain>
    </source>
</reference>
<feature type="region of interest" description="Disordered" evidence="1">
    <location>
        <begin position="1"/>
        <end position="98"/>
    </location>
</feature>
<proteinExistence type="predicted"/>
<dbReference type="VEuPathDB" id="FungiDB:B1J91_G00550g"/>
<dbReference type="VEuPathDB" id="FungiDB:GW608_G00451"/>
<dbReference type="GO" id="GO:0005737">
    <property type="term" value="C:cytoplasm"/>
    <property type="evidence" value="ECO:0007669"/>
    <property type="project" value="EnsemblFungi"/>
</dbReference>
<dbReference type="Proteomes" id="UP000054886">
    <property type="component" value="Unassembled WGS sequence"/>
</dbReference>